<comment type="caution">
    <text evidence="3">The sequence shown here is derived from an EMBL/GenBank/DDBJ whole genome shotgun (WGS) entry which is preliminary data.</text>
</comment>
<accession>A0ABP7T8U1</accession>
<proteinExistence type="predicted"/>
<organism evidence="3 4">
    <name type="scientific">Hymenobacter glaciei</name>
    <dbReference type="NCBI Taxonomy" id="877209"/>
    <lineage>
        <taxon>Bacteria</taxon>
        <taxon>Pseudomonadati</taxon>
        <taxon>Bacteroidota</taxon>
        <taxon>Cytophagia</taxon>
        <taxon>Cytophagales</taxon>
        <taxon>Hymenobacteraceae</taxon>
        <taxon>Hymenobacter</taxon>
    </lineage>
</organism>
<reference evidence="4" key="1">
    <citation type="journal article" date="2019" name="Int. J. Syst. Evol. Microbiol.">
        <title>The Global Catalogue of Microorganisms (GCM) 10K type strain sequencing project: providing services to taxonomists for standard genome sequencing and annotation.</title>
        <authorList>
            <consortium name="The Broad Institute Genomics Platform"/>
            <consortium name="The Broad Institute Genome Sequencing Center for Infectious Disease"/>
            <person name="Wu L."/>
            <person name="Ma J."/>
        </authorList>
    </citation>
    <scope>NUCLEOTIDE SEQUENCE [LARGE SCALE GENOMIC DNA]</scope>
    <source>
        <strain evidence="4">JCM 17225</strain>
    </source>
</reference>
<evidence type="ECO:0000259" key="2">
    <source>
        <dbReference type="Pfam" id="PF21347"/>
    </source>
</evidence>
<evidence type="ECO:0000313" key="4">
    <source>
        <dbReference type="Proteomes" id="UP001501469"/>
    </source>
</evidence>
<feature type="signal peptide" evidence="1">
    <location>
        <begin position="1"/>
        <end position="21"/>
    </location>
</feature>
<feature type="chain" id="PRO_5045160709" description="DUF3108 domain-containing protein" evidence="1">
    <location>
        <begin position="22"/>
        <end position="266"/>
    </location>
</feature>
<protein>
    <recommendedName>
        <fullName evidence="2">DUF3108 domain-containing protein</fullName>
    </recommendedName>
</protein>
<keyword evidence="1" id="KW-0732">Signal</keyword>
<dbReference type="EMBL" id="BAABDK010000001">
    <property type="protein sequence ID" value="GAA4022757.1"/>
    <property type="molecule type" value="Genomic_DNA"/>
</dbReference>
<dbReference type="InterPro" id="IPR049279">
    <property type="entry name" value="DUF3108-like"/>
</dbReference>
<keyword evidence="4" id="KW-1185">Reference proteome</keyword>
<dbReference type="RefSeq" id="WP_345049479.1">
    <property type="nucleotide sequence ID" value="NZ_BAABDK010000001.1"/>
</dbReference>
<gene>
    <name evidence="3" type="ORF">GCM10022409_03180</name>
</gene>
<dbReference type="Pfam" id="PF21347">
    <property type="entry name" value="DUF3108_like"/>
    <property type="match status" value="1"/>
</dbReference>
<sequence length="266" mass="28730">MRYFCNFLGLFIGLHTLHATAQTAPAPTGPAVVSDLSFKQAGAACAHPFGLSTGQQLEYQLLDAKGRPTGSVRYRVLSIKTDTAVVGKKKKKVATTTVKLKSGYYDLSNLVLQQQDLTYTCQRDTVYTDGLGEINYEGLKSFRDRLLAPSGKPLAWPNQPTANTALPKGGAEVKVSSPSVAIAKVNTTVKSRKVLAGPVAVTVPAGTFNCYPVESQRELATAARADLILKNTGREVDYYSPVVGIIKTEYYDKNGKLLQSRVLAKK</sequence>
<dbReference type="Gene3D" id="2.40.360.20">
    <property type="match status" value="1"/>
</dbReference>
<evidence type="ECO:0000256" key="1">
    <source>
        <dbReference type="SAM" id="SignalP"/>
    </source>
</evidence>
<feature type="domain" description="DUF3108" evidence="2">
    <location>
        <begin position="53"/>
        <end position="263"/>
    </location>
</feature>
<name>A0ABP7T8U1_9BACT</name>
<evidence type="ECO:0000313" key="3">
    <source>
        <dbReference type="EMBL" id="GAA4022757.1"/>
    </source>
</evidence>
<dbReference type="Proteomes" id="UP001501469">
    <property type="component" value="Unassembled WGS sequence"/>
</dbReference>